<feature type="chain" id="PRO_5036483293" evidence="2">
    <location>
        <begin position="21"/>
        <end position="141"/>
    </location>
</feature>
<feature type="compositionally biased region" description="Low complexity" evidence="1">
    <location>
        <begin position="112"/>
        <end position="131"/>
    </location>
</feature>
<keyword evidence="4" id="KW-1185">Reference proteome</keyword>
<accession>A0A8X6IIB4</accession>
<feature type="compositionally biased region" description="Basic and acidic residues" evidence="1">
    <location>
        <begin position="132"/>
        <end position="141"/>
    </location>
</feature>
<protein>
    <submittedName>
        <fullName evidence="3">Uncharacterized protein</fullName>
    </submittedName>
</protein>
<evidence type="ECO:0000256" key="2">
    <source>
        <dbReference type="SAM" id="SignalP"/>
    </source>
</evidence>
<organism evidence="3 4">
    <name type="scientific">Trichonephila clavata</name>
    <name type="common">Joro spider</name>
    <name type="synonym">Nephila clavata</name>
    <dbReference type="NCBI Taxonomy" id="2740835"/>
    <lineage>
        <taxon>Eukaryota</taxon>
        <taxon>Metazoa</taxon>
        <taxon>Ecdysozoa</taxon>
        <taxon>Arthropoda</taxon>
        <taxon>Chelicerata</taxon>
        <taxon>Arachnida</taxon>
        <taxon>Araneae</taxon>
        <taxon>Araneomorphae</taxon>
        <taxon>Entelegynae</taxon>
        <taxon>Araneoidea</taxon>
        <taxon>Nephilidae</taxon>
        <taxon>Trichonephila</taxon>
    </lineage>
</organism>
<name>A0A8X6IIB4_TRICU</name>
<evidence type="ECO:0000313" key="4">
    <source>
        <dbReference type="Proteomes" id="UP000887116"/>
    </source>
</evidence>
<evidence type="ECO:0000313" key="3">
    <source>
        <dbReference type="EMBL" id="GFR22744.1"/>
    </source>
</evidence>
<dbReference type="OrthoDB" id="6236007at2759"/>
<dbReference type="EMBL" id="BMAO01008356">
    <property type="protein sequence ID" value="GFR22744.1"/>
    <property type="molecule type" value="Genomic_DNA"/>
</dbReference>
<gene>
    <name evidence="3" type="ORF">TNCT_343731</name>
</gene>
<sequence>MNFLYVVILMSVFVATQILAQGICPQNERFVLSRNQCNRCNPPLLCLPFWLAGCDCIRVTRETIMGPAFHDPSAQGQQLRHRQHYNTNSKYNNKYNCKPHEYIRRNHGYNRGTASTTTGTTSTTEGTTSTTREPRLQLRET</sequence>
<proteinExistence type="predicted"/>
<feature type="region of interest" description="Disordered" evidence="1">
    <location>
        <begin position="108"/>
        <end position="141"/>
    </location>
</feature>
<comment type="caution">
    <text evidence="3">The sequence shown here is derived from an EMBL/GenBank/DDBJ whole genome shotgun (WGS) entry which is preliminary data.</text>
</comment>
<reference evidence="3" key="1">
    <citation type="submission" date="2020-07" db="EMBL/GenBank/DDBJ databases">
        <title>Multicomponent nature underlies the extraordinary mechanical properties of spider dragline silk.</title>
        <authorList>
            <person name="Kono N."/>
            <person name="Nakamura H."/>
            <person name="Mori M."/>
            <person name="Yoshida Y."/>
            <person name="Ohtoshi R."/>
            <person name="Malay A.D."/>
            <person name="Moran D.A.P."/>
            <person name="Tomita M."/>
            <person name="Numata K."/>
            <person name="Arakawa K."/>
        </authorList>
    </citation>
    <scope>NUCLEOTIDE SEQUENCE</scope>
</reference>
<keyword evidence="2" id="KW-0732">Signal</keyword>
<feature type="signal peptide" evidence="2">
    <location>
        <begin position="1"/>
        <end position="20"/>
    </location>
</feature>
<dbReference type="AlphaFoldDB" id="A0A8X6IIB4"/>
<evidence type="ECO:0000256" key="1">
    <source>
        <dbReference type="SAM" id="MobiDB-lite"/>
    </source>
</evidence>
<dbReference type="Proteomes" id="UP000887116">
    <property type="component" value="Unassembled WGS sequence"/>
</dbReference>